<accession>A0AAV2TBE1</accession>
<proteinExistence type="predicted"/>
<organism evidence="2 3">
    <name type="scientific">Calicophoron daubneyi</name>
    <name type="common">Rumen fluke</name>
    <name type="synonym">Paramphistomum daubneyi</name>
    <dbReference type="NCBI Taxonomy" id="300641"/>
    <lineage>
        <taxon>Eukaryota</taxon>
        <taxon>Metazoa</taxon>
        <taxon>Spiralia</taxon>
        <taxon>Lophotrochozoa</taxon>
        <taxon>Platyhelminthes</taxon>
        <taxon>Trematoda</taxon>
        <taxon>Digenea</taxon>
        <taxon>Plagiorchiida</taxon>
        <taxon>Pronocephalata</taxon>
        <taxon>Paramphistomoidea</taxon>
        <taxon>Paramphistomidae</taxon>
        <taxon>Calicophoron</taxon>
    </lineage>
</organism>
<feature type="compositionally biased region" description="Low complexity" evidence="1">
    <location>
        <begin position="17"/>
        <end position="27"/>
    </location>
</feature>
<evidence type="ECO:0000313" key="3">
    <source>
        <dbReference type="Proteomes" id="UP001497525"/>
    </source>
</evidence>
<dbReference type="Proteomes" id="UP001497525">
    <property type="component" value="Unassembled WGS sequence"/>
</dbReference>
<feature type="compositionally biased region" description="Polar residues" evidence="1">
    <location>
        <begin position="135"/>
        <end position="150"/>
    </location>
</feature>
<dbReference type="AlphaFoldDB" id="A0AAV2TBE1"/>
<comment type="caution">
    <text evidence="2">The sequence shown here is derived from an EMBL/GenBank/DDBJ whole genome shotgun (WGS) entry which is preliminary data.</text>
</comment>
<feature type="compositionally biased region" description="Polar residues" evidence="1">
    <location>
        <begin position="78"/>
        <end position="94"/>
    </location>
</feature>
<sequence length="204" mass="22813">MQDIGTSAAKTEKSEISKIAGKSSGKKNVQPGYGSYQRRIITNYPDSQSVTSSLPAVVRKLKNKPGAKSNRVKLWPSNISSLSKSSGDTTLIQKQRSKRNVSEDAHQVPRLPNQKCLKTKGKDEPSSLTTLPTTKPATNPEISKNTKVSKSNFRRTQSFLKTKEQRDLFEKQRTVIYALNAIMRESENEKYEEYIKGKLPALPN</sequence>
<evidence type="ECO:0000256" key="1">
    <source>
        <dbReference type="SAM" id="MobiDB-lite"/>
    </source>
</evidence>
<gene>
    <name evidence="2" type="ORF">CDAUBV1_LOCUS7752</name>
</gene>
<feature type="region of interest" description="Disordered" evidence="1">
    <location>
        <begin position="78"/>
        <end position="150"/>
    </location>
</feature>
<reference evidence="2" key="1">
    <citation type="submission" date="2024-06" db="EMBL/GenBank/DDBJ databases">
        <authorList>
            <person name="Liu X."/>
            <person name="Lenzi L."/>
            <person name="Haldenby T S."/>
            <person name="Uol C."/>
        </authorList>
    </citation>
    <scope>NUCLEOTIDE SEQUENCE</scope>
</reference>
<name>A0AAV2TBE1_CALDB</name>
<dbReference type="EMBL" id="CAXLJL010000201">
    <property type="protein sequence ID" value="CAL5134394.1"/>
    <property type="molecule type" value="Genomic_DNA"/>
</dbReference>
<feature type="region of interest" description="Disordered" evidence="1">
    <location>
        <begin position="1"/>
        <end position="33"/>
    </location>
</feature>
<protein>
    <submittedName>
        <fullName evidence="2">Uncharacterized protein</fullName>
    </submittedName>
</protein>
<evidence type="ECO:0000313" key="2">
    <source>
        <dbReference type="EMBL" id="CAL5134394.1"/>
    </source>
</evidence>